<protein>
    <recommendedName>
        <fullName evidence="3">Lecithin:cholesterol acyltransferase</fullName>
    </recommendedName>
</protein>
<dbReference type="SUPFAM" id="SSF53474">
    <property type="entry name" value="alpha/beta-Hydrolases"/>
    <property type="match status" value="1"/>
</dbReference>
<dbReference type="Pfam" id="PF02450">
    <property type="entry name" value="LCAT"/>
    <property type="match status" value="1"/>
</dbReference>
<name>A0ABS3Y746_9ACTN</name>
<dbReference type="InterPro" id="IPR029058">
    <property type="entry name" value="AB_hydrolase_fold"/>
</dbReference>
<dbReference type="EMBL" id="JAFFZM010000043">
    <property type="protein sequence ID" value="MBO8203440.1"/>
    <property type="molecule type" value="Genomic_DNA"/>
</dbReference>
<evidence type="ECO:0000313" key="1">
    <source>
        <dbReference type="EMBL" id="MBO8203440.1"/>
    </source>
</evidence>
<dbReference type="GeneID" id="96263821"/>
<organism evidence="1 2">
    <name type="scientific">Streptomyces smyrnaeus</name>
    <dbReference type="NCBI Taxonomy" id="1387713"/>
    <lineage>
        <taxon>Bacteria</taxon>
        <taxon>Bacillati</taxon>
        <taxon>Actinomycetota</taxon>
        <taxon>Actinomycetes</taxon>
        <taxon>Kitasatosporales</taxon>
        <taxon>Streptomycetaceae</taxon>
        <taxon>Streptomyces</taxon>
    </lineage>
</organism>
<comment type="caution">
    <text evidence="1">The sequence shown here is derived from an EMBL/GenBank/DDBJ whole genome shotgun (WGS) entry which is preliminary data.</text>
</comment>
<gene>
    <name evidence="1" type="ORF">JW613_34940</name>
</gene>
<dbReference type="RefSeq" id="WP_209215221.1">
    <property type="nucleotide sequence ID" value="NZ_JAFFZM010000043.1"/>
</dbReference>
<dbReference type="InterPro" id="IPR003386">
    <property type="entry name" value="LACT/PDAT_acylTrfase"/>
</dbReference>
<keyword evidence="2" id="KW-1185">Reference proteome</keyword>
<evidence type="ECO:0008006" key="3">
    <source>
        <dbReference type="Google" id="ProtNLM"/>
    </source>
</evidence>
<dbReference type="PANTHER" id="PTHR11440">
    <property type="entry name" value="LECITHIN-CHOLESTEROL ACYLTRANSFERASE-RELATED"/>
    <property type="match status" value="1"/>
</dbReference>
<proteinExistence type="predicted"/>
<dbReference type="Gene3D" id="3.40.50.1820">
    <property type="entry name" value="alpha/beta hydrolase"/>
    <property type="match status" value="1"/>
</dbReference>
<evidence type="ECO:0000313" key="2">
    <source>
        <dbReference type="Proteomes" id="UP000721954"/>
    </source>
</evidence>
<dbReference type="Proteomes" id="UP000721954">
    <property type="component" value="Unassembled WGS sequence"/>
</dbReference>
<reference evidence="1 2" key="1">
    <citation type="submission" date="2021-02" db="EMBL/GenBank/DDBJ databases">
        <title>Streptomyces spirodelae sp. nov., isolated from duckweed.</title>
        <authorList>
            <person name="Saimee Y."/>
            <person name="Duangmal K."/>
        </authorList>
    </citation>
    <scope>NUCLEOTIDE SEQUENCE [LARGE SCALE GENOMIC DNA]</scope>
    <source>
        <strain evidence="1 2">DSM 42105</strain>
    </source>
</reference>
<sequence length="460" mass="49168">MGLTGTSEASRDAVMVLPGIMGSELVEAESGRVLWGLGDARWYARAWTTGTSLADLRVTDEERHGRTGRIVATRLLRFPAFAPVLRGFEPYTPLIAGIRRVMAHADAVAEFPYDWRLPVELNAKRLAVAAEKHLNAWRAHPSGSRRARLVLVAHSMGGLVARYFTHVLGGGAEVRTMITLGTPFHGSVKAVQILSTGRGAPLSLPRRRLRALATTLPGLYDLLPSYRCVDEGASARRLTAGDIVSVGADGELATSALAGRERLLAVTDGPHTRPLIGVEQRTAQSLTFRDGIAEGRDHVCEDGDDGTLNRVDRRGDGTVYRDSARLDGAEPVHLPQTHGAISGTAETLAHVRAILTERRLGPPLGAAAVALEAPDVVAAGKPFDVAVDLQTDPAAVSLQVTSAHTTQVLRRPRLVQRDDTLTAQIVVPTEGLYRLATKVGGFSPVTQLVLAVRGEDPADT</sequence>
<accession>A0ABS3Y746</accession>